<evidence type="ECO:0000256" key="2">
    <source>
        <dbReference type="ARBA" id="ARBA00023125"/>
    </source>
</evidence>
<dbReference type="SMART" id="SM00354">
    <property type="entry name" value="HTH_LACI"/>
    <property type="match status" value="1"/>
</dbReference>
<dbReference type="PROSITE" id="PS50932">
    <property type="entry name" value="HTH_LACI_2"/>
    <property type="match status" value="1"/>
</dbReference>
<evidence type="ECO:0000313" key="5">
    <source>
        <dbReference type="EMBL" id="GLQ88479.1"/>
    </source>
</evidence>
<dbReference type="InterPro" id="IPR046335">
    <property type="entry name" value="LacI/GalR-like_sensor"/>
</dbReference>
<dbReference type="SUPFAM" id="SSF53822">
    <property type="entry name" value="Periplasmic binding protein-like I"/>
    <property type="match status" value="1"/>
</dbReference>
<organism evidence="5 6">
    <name type="scientific">Dyella flagellata</name>
    <dbReference type="NCBI Taxonomy" id="1867833"/>
    <lineage>
        <taxon>Bacteria</taxon>
        <taxon>Pseudomonadati</taxon>
        <taxon>Pseudomonadota</taxon>
        <taxon>Gammaproteobacteria</taxon>
        <taxon>Lysobacterales</taxon>
        <taxon>Rhodanobacteraceae</taxon>
        <taxon>Dyella</taxon>
    </lineage>
</organism>
<evidence type="ECO:0000256" key="3">
    <source>
        <dbReference type="ARBA" id="ARBA00023163"/>
    </source>
</evidence>
<dbReference type="CDD" id="cd06295">
    <property type="entry name" value="PBP1_CelR"/>
    <property type="match status" value="1"/>
</dbReference>
<dbReference type="PANTHER" id="PTHR30146:SF120">
    <property type="entry name" value="ALANINE RACEMASE"/>
    <property type="match status" value="1"/>
</dbReference>
<evidence type="ECO:0000259" key="4">
    <source>
        <dbReference type="PROSITE" id="PS50932"/>
    </source>
</evidence>
<accession>A0ABQ5XB74</accession>
<name>A0ABQ5XB74_9GAMM</name>
<dbReference type="Pfam" id="PF00356">
    <property type="entry name" value="LacI"/>
    <property type="match status" value="1"/>
</dbReference>
<dbReference type="Proteomes" id="UP001156627">
    <property type="component" value="Unassembled WGS sequence"/>
</dbReference>
<keyword evidence="3" id="KW-0804">Transcription</keyword>
<evidence type="ECO:0000313" key="6">
    <source>
        <dbReference type="Proteomes" id="UP001156627"/>
    </source>
</evidence>
<dbReference type="Gene3D" id="1.10.260.40">
    <property type="entry name" value="lambda repressor-like DNA-binding domains"/>
    <property type="match status" value="1"/>
</dbReference>
<keyword evidence="1" id="KW-0805">Transcription regulation</keyword>
<dbReference type="SUPFAM" id="SSF47413">
    <property type="entry name" value="lambda repressor-like DNA-binding domains"/>
    <property type="match status" value="1"/>
</dbReference>
<keyword evidence="2" id="KW-0238">DNA-binding</keyword>
<dbReference type="Pfam" id="PF13377">
    <property type="entry name" value="Peripla_BP_3"/>
    <property type="match status" value="1"/>
</dbReference>
<proteinExistence type="predicted"/>
<protein>
    <submittedName>
        <fullName evidence="5">LacI family transcriptional regulator</fullName>
    </submittedName>
</protein>
<evidence type="ECO:0000256" key="1">
    <source>
        <dbReference type="ARBA" id="ARBA00023015"/>
    </source>
</evidence>
<dbReference type="Gene3D" id="3.40.50.2300">
    <property type="match status" value="2"/>
</dbReference>
<dbReference type="PROSITE" id="PS00356">
    <property type="entry name" value="HTH_LACI_1"/>
    <property type="match status" value="1"/>
</dbReference>
<dbReference type="InterPro" id="IPR028082">
    <property type="entry name" value="Peripla_BP_I"/>
</dbReference>
<dbReference type="EMBL" id="BSOA01000018">
    <property type="protein sequence ID" value="GLQ88479.1"/>
    <property type="molecule type" value="Genomic_DNA"/>
</dbReference>
<dbReference type="PANTHER" id="PTHR30146">
    <property type="entry name" value="LACI-RELATED TRANSCRIPTIONAL REPRESSOR"/>
    <property type="match status" value="1"/>
</dbReference>
<feature type="domain" description="HTH lacI-type" evidence="4">
    <location>
        <begin position="16"/>
        <end position="70"/>
    </location>
</feature>
<gene>
    <name evidence="5" type="primary">malR</name>
    <name evidence="5" type="ORF">GCM10007898_20490</name>
</gene>
<dbReference type="CDD" id="cd01392">
    <property type="entry name" value="HTH_LacI"/>
    <property type="match status" value="1"/>
</dbReference>
<reference evidence="6" key="1">
    <citation type="journal article" date="2019" name="Int. J. Syst. Evol. Microbiol.">
        <title>The Global Catalogue of Microorganisms (GCM) 10K type strain sequencing project: providing services to taxonomists for standard genome sequencing and annotation.</title>
        <authorList>
            <consortium name="The Broad Institute Genomics Platform"/>
            <consortium name="The Broad Institute Genome Sequencing Center for Infectious Disease"/>
            <person name="Wu L."/>
            <person name="Ma J."/>
        </authorList>
    </citation>
    <scope>NUCLEOTIDE SEQUENCE [LARGE SCALE GENOMIC DNA]</scope>
    <source>
        <strain evidence="6">NBRC 111981</strain>
    </source>
</reference>
<dbReference type="InterPro" id="IPR000843">
    <property type="entry name" value="HTH_LacI"/>
</dbReference>
<comment type="caution">
    <text evidence="5">The sequence shown here is derived from an EMBL/GenBank/DDBJ whole genome shotgun (WGS) entry which is preliminary data.</text>
</comment>
<sequence>MTQAKKKQPLAQRPSLTMADLAELAGVSKITVSRALSESPLVNVETRERVQALARKHGYKLNVSARNLRLRRSQTVAVIVEMKPSSERTMWDPYPLSLLGGISQELTSAGYSVLLTTRQGASHAAVQAADGLILLGQGVHQDAVRTYDKLGLPMVVWGAAGEGGDSHTVVGSDNRQGGVIAAERFLSIGRRHPVFIGNPDHPEMAQRLFGFVDELARHGIKPLLLRRADFTLESGVDAVRSLAARKVRFDAIFACSDLLAMGAIRALVELGQSVPNDVSVIGYDDTPLGASFLPPLSSVRQNWQEGGVLLARKVLAMIHGQPVQSQMMATTLVVRST</sequence>
<keyword evidence="6" id="KW-1185">Reference proteome</keyword>
<dbReference type="InterPro" id="IPR010982">
    <property type="entry name" value="Lambda_DNA-bd_dom_sf"/>
</dbReference>